<dbReference type="Pfam" id="PF00112">
    <property type="entry name" value="Peptidase_C1"/>
    <property type="match status" value="1"/>
</dbReference>
<comment type="caution">
    <text evidence="8">The sequence shown here is derived from an EMBL/GenBank/DDBJ whole genome shotgun (WGS) entry which is preliminary data.</text>
</comment>
<proteinExistence type="inferred from homology"/>
<dbReference type="PROSITE" id="PS00139">
    <property type="entry name" value="THIOL_PROTEASE_CYS"/>
    <property type="match status" value="1"/>
</dbReference>
<dbReference type="Gene3D" id="3.90.70.10">
    <property type="entry name" value="Cysteine proteinases"/>
    <property type="match status" value="1"/>
</dbReference>
<dbReference type="GO" id="GO:0005737">
    <property type="term" value="C:cytoplasm"/>
    <property type="evidence" value="ECO:0007669"/>
    <property type="project" value="TreeGrafter"/>
</dbReference>
<dbReference type="GO" id="GO:0006508">
    <property type="term" value="P:proteolysis"/>
    <property type="evidence" value="ECO:0007669"/>
    <property type="project" value="UniProtKB-KW"/>
</dbReference>
<dbReference type="PANTHER" id="PTHR10363">
    <property type="entry name" value="BLEOMYCIN HYDROLASE"/>
    <property type="match status" value="1"/>
</dbReference>
<keyword evidence="3 4" id="KW-0788">Thiol protease</keyword>
<comment type="similarity">
    <text evidence="4">Belongs to the peptidase C1 family.</text>
</comment>
<name>A0A556N2L1_9FLAO</name>
<accession>A0A556N2L1</accession>
<dbReference type="EMBL" id="VLPL01000002">
    <property type="protein sequence ID" value="TSJ46323.1"/>
    <property type="molecule type" value="Genomic_DNA"/>
</dbReference>
<evidence type="ECO:0000313" key="9">
    <source>
        <dbReference type="Proteomes" id="UP000316008"/>
    </source>
</evidence>
<keyword evidence="4 8" id="KW-0031">Aminopeptidase</keyword>
<dbReference type="SUPFAM" id="SSF54001">
    <property type="entry name" value="Cysteine proteinases"/>
    <property type="match status" value="1"/>
</dbReference>
<dbReference type="PANTHER" id="PTHR10363:SF2">
    <property type="entry name" value="BLEOMYCIN HYDROLASE"/>
    <property type="match status" value="1"/>
</dbReference>
<feature type="active site" evidence="5">
    <location>
        <position position="334"/>
    </location>
</feature>
<dbReference type="OrthoDB" id="9814054at2"/>
<dbReference type="GO" id="GO:0009636">
    <property type="term" value="P:response to toxic substance"/>
    <property type="evidence" value="ECO:0007669"/>
    <property type="project" value="TreeGrafter"/>
</dbReference>
<feature type="domain" description="Peptidase C1A papain C-terminal" evidence="7">
    <location>
        <begin position="330"/>
        <end position="373"/>
    </location>
</feature>
<dbReference type="Pfam" id="PF03051">
    <property type="entry name" value="Peptidase_C1_2"/>
    <property type="match status" value="1"/>
</dbReference>
<feature type="active site" evidence="5">
    <location>
        <position position="52"/>
    </location>
</feature>
<protein>
    <recommendedName>
        <fullName evidence="4">Aminopeptidase</fullName>
    </recommendedName>
</protein>
<dbReference type="InterPro" id="IPR004134">
    <property type="entry name" value="Peptidase_C1B"/>
</dbReference>
<evidence type="ECO:0000256" key="5">
    <source>
        <dbReference type="PIRSR" id="PIRSR005700-1"/>
    </source>
</evidence>
<dbReference type="InterPro" id="IPR000668">
    <property type="entry name" value="Peptidase_C1A_C"/>
</dbReference>
<evidence type="ECO:0000313" key="8">
    <source>
        <dbReference type="EMBL" id="TSJ46323.1"/>
    </source>
</evidence>
<evidence type="ECO:0000256" key="2">
    <source>
        <dbReference type="ARBA" id="ARBA00022801"/>
    </source>
</evidence>
<dbReference type="RefSeq" id="WP_144331860.1">
    <property type="nucleotide sequence ID" value="NZ_VLPL01000002.1"/>
</dbReference>
<evidence type="ECO:0000259" key="7">
    <source>
        <dbReference type="Pfam" id="PF00112"/>
    </source>
</evidence>
<dbReference type="GO" id="GO:0070005">
    <property type="term" value="F:cysteine-type aminopeptidase activity"/>
    <property type="evidence" value="ECO:0007669"/>
    <property type="project" value="InterPro"/>
</dbReference>
<keyword evidence="2 4" id="KW-0378">Hydrolase</keyword>
<keyword evidence="1 4" id="KW-0645">Protease</keyword>
<sequence length="398" mass="44601">MKKHLLFGALALSTQIAFGQTVTNATDSKYQFTKVVQLDANPVESQGMTGTCWSFSSLSFFESELIRLGHKNPAELSEMYIVRKAYESKAERFIRMDGKINFAEGGAFHDIPYVIKRYGIVPKSVYTGLTNGKTTYNHEELFAVLNSFMQTVLAEVQKGHGIGKEWKKAFSSILDAYLGPDVTEFTLDGKKYTPITYAASLGLNMNEYVSITSFSNDPFYETCEIAIPDNWAWGDSYNVPLEDMVAVAENALKNGYTLAWGADVSEKGFNFRQGIAILPEDESTIQTRGKDNKSFNDAGAAKTSNAFLEPVKEKTVTQELRQEGYDGKLTTDDHGMHIVGLFKDQNGTRYFLVKNSWGTDNLPQGYLYVSENYFRLKTINIYLNKNGLAKDLKVKLKL</sequence>
<dbReference type="GO" id="GO:0043418">
    <property type="term" value="P:homocysteine catabolic process"/>
    <property type="evidence" value="ECO:0007669"/>
    <property type="project" value="TreeGrafter"/>
</dbReference>
<evidence type="ECO:0000256" key="4">
    <source>
        <dbReference type="PIRNR" id="PIRNR005700"/>
    </source>
</evidence>
<keyword evidence="9" id="KW-1185">Reference proteome</keyword>
<gene>
    <name evidence="8" type="ORF">FO442_03975</name>
</gene>
<reference evidence="8 9" key="1">
    <citation type="submission" date="2019-07" db="EMBL/GenBank/DDBJ databases">
        <authorList>
            <person name="Huq M.A."/>
        </authorList>
    </citation>
    <scope>NUCLEOTIDE SEQUENCE [LARGE SCALE GENOMIC DNA]</scope>
    <source>
        <strain evidence="8 9">MAH-3</strain>
    </source>
</reference>
<feature type="chain" id="PRO_5021902358" description="Aminopeptidase" evidence="6">
    <location>
        <begin position="20"/>
        <end position="398"/>
    </location>
</feature>
<evidence type="ECO:0000256" key="3">
    <source>
        <dbReference type="ARBA" id="ARBA00022807"/>
    </source>
</evidence>
<keyword evidence="6" id="KW-0732">Signal</keyword>
<dbReference type="InterPro" id="IPR000169">
    <property type="entry name" value="Pept_cys_AS"/>
</dbReference>
<evidence type="ECO:0000256" key="1">
    <source>
        <dbReference type="ARBA" id="ARBA00022670"/>
    </source>
</evidence>
<feature type="signal peptide" evidence="6">
    <location>
        <begin position="1"/>
        <end position="19"/>
    </location>
</feature>
<evidence type="ECO:0000256" key="6">
    <source>
        <dbReference type="SAM" id="SignalP"/>
    </source>
</evidence>
<dbReference type="InterPro" id="IPR038765">
    <property type="entry name" value="Papain-like_cys_pep_sf"/>
</dbReference>
<feature type="active site" evidence="5">
    <location>
        <position position="355"/>
    </location>
</feature>
<dbReference type="AlphaFoldDB" id="A0A556N2L1"/>
<dbReference type="Proteomes" id="UP000316008">
    <property type="component" value="Unassembled WGS sequence"/>
</dbReference>
<organism evidence="8 9">
    <name type="scientific">Fluviicola chungangensis</name>
    <dbReference type="NCBI Taxonomy" id="2597671"/>
    <lineage>
        <taxon>Bacteria</taxon>
        <taxon>Pseudomonadati</taxon>
        <taxon>Bacteroidota</taxon>
        <taxon>Flavobacteriia</taxon>
        <taxon>Flavobacteriales</taxon>
        <taxon>Crocinitomicaceae</taxon>
        <taxon>Fluviicola</taxon>
    </lineage>
</organism>
<dbReference type="PIRSF" id="PIRSF005700">
    <property type="entry name" value="PepC"/>
    <property type="match status" value="1"/>
</dbReference>